<dbReference type="PANTHER" id="PTHR30486:SF16">
    <property type="entry name" value="TWITCHING MOTILITY PROTEIN PILT"/>
    <property type="match status" value="1"/>
</dbReference>
<gene>
    <name evidence="3" type="ORF">PQO03_07000</name>
</gene>
<evidence type="ECO:0000256" key="1">
    <source>
        <dbReference type="ARBA" id="ARBA00006611"/>
    </source>
</evidence>
<dbReference type="Pfam" id="PF00437">
    <property type="entry name" value="T2SSE"/>
    <property type="match status" value="1"/>
</dbReference>
<dbReference type="InterPro" id="IPR027417">
    <property type="entry name" value="P-loop_NTPase"/>
</dbReference>
<dbReference type="RefSeq" id="WP_274149042.1">
    <property type="nucleotide sequence ID" value="NZ_CP117811.1"/>
</dbReference>
<dbReference type="SUPFAM" id="SSF52540">
    <property type="entry name" value="P-loop containing nucleoside triphosphate hydrolases"/>
    <property type="match status" value="1"/>
</dbReference>
<organism evidence="3 4">
    <name type="scientific">Lentisphaera profundi</name>
    <dbReference type="NCBI Taxonomy" id="1658616"/>
    <lineage>
        <taxon>Bacteria</taxon>
        <taxon>Pseudomonadati</taxon>
        <taxon>Lentisphaerota</taxon>
        <taxon>Lentisphaeria</taxon>
        <taxon>Lentisphaerales</taxon>
        <taxon>Lentisphaeraceae</taxon>
        <taxon>Lentisphaera</taxon>
    </lineage>
</organism>
<dbReference type="Proteomes" id="UP001214250">
    <property type="component" value="Chromosome 1"/>
</dbReference>
<sequence>MIEMHDLLQLVIDEGASDLHITVGVAPMLRINGSLNALETEALAAEDTERLMKSITSDKNRVGVSEHGGADFGFAFGEQARFRVSVFKQKNTYAMVLRTISNTLLTLEQIGLPPAIKDLLYTPRGLILVTGPTGSGKSTTLASMINVINHERDCHILTVEDPIEFYHPHRTSIVNQREIGPDVPSFSEALKRALRQDPDVILVGEMRDLETVSAAVTAAETGHLVFGTLHTTGAAETIDRIIDVFPTDQQEQVRAQLASGLVAVISQALLPKVGGGRVAAFEILISTDSIKSLIRDNKTFQIVSEIQTGQKYGMNTLDAHLLQLYEEEKISYADMIVKCQDVKAINSNLNL</sequence>
<feature type="domain" description="Bacterial type II secretion system protein E" evidence="2">
    <location>
        <begin position="194"/>
        <end position="208"/>
    </location>
</feature>
<evidence type="ECO:0000259" key="2">
    <source>
        <dbReference type="PROSITE" id="PS00662"/>
    </source>
</evidence>
<evidence type="ECO:0000313" key="3">
    <source>
        <dbReference type="EMBL" id="WDE95464.1"/>
    </source>
</evidence>
<evidence type="ECO:0000313" key="4">
    <source>
        <dbReference type="Proteomes" id="UP001214250"/>
    </source>
</evidence>
<dbReference type="NCBIfam" id="TIGR01420">
    <property type="entry name" value="pilT_fam"/>
    <property type="match status" value="1"/>
</dbReference>
<dbReference type="InterPro" id="IPR001482">
    <property type="entry name" value="T2SS/T4SS_dom"/>
</dbReference>
<reference evidence="3 4" key="1">
    <citation type="submission" date="2023-02" db="EMBL/GenBank/DDBJ databases">
        <title>Genome sequence of Lentisphaera profundi SAORIC-696.</title>
        <authorList>
            <person name="Kim e."/>
            <person name="Cho J.-C."/>
            <person name="Choi A."/>
            <person name="Kang I."/>
        </authorList>
    </citation>
    <scope>NUCLEOTIDE SEQUENCE [LARGE SCALE GENOMIC DNA]</scope>
    <source>
        <strain evidence="3 4">SAORIC-696</strain>
    </source>
</reference>
<dbReference type="InterPro" id="IPR003593">
    <property type="entry name" value="AAA+_ATPase"/>
</dbReference>
<dbReference type="PANTHER" id="PTHR30486">
    <property type="entry name" value="TWITCHING MOTILITY PROTEIN PILT"/>
    <property type="match status" value="1"/>
</dbReference>
<dbReference type="PROSITE" id="PS00662">
    <property type="entry name" value="T2SP_E"/>
    <property type="match status" value="1"/>
</dbReference>
<dbReference type="Gene3D" id="3.40.50.300">
    <property type="entry name" value="P-loop containing nucleotide triphosphate hydrolases"/>
    <property type="match status" value="1"/>
</dbReference>
<dbReference type="InterPro" id="IPR050921">
    <property type="entry name" value="T4SS_GSP_E_ATPase"/>
</dbReference>
<dbReference type="CDD" id="cd01131">
    <property type="entry name" value="PilT"/>
    <property type="match status" value="1"/>
</dbReference>
<accession>A0ABY7VP40</accession>
<protein>
    <submittedName>
        <fullName evidence="3">Type IV pilus twitching motility protein PilT</fullName>
    </submittedName>
</protein>
<proteinExistence type="inferred from homology"/>
<dbReference type="SMART" id="SM00382">
    <property type="entry name" value="AAA"/>
    <property type="match status" value="1"/>
</dbReference>
<comment type="similarity">
    <text evidence="1">Belongs to the GSP E family.</text>
</comment>
<dbReference type="InterPro" id="IPR006321">
    <property type="entry name" value="PilT/PilU"/>
</dbReference>
<keyword evidence="4" id="KW-1185">Reference proteome</keyword>
<dbReference type="EMBL" id="CP117811">
    <property type="protein sequence ID" value="WDE95464.1"/>
    <property type="molecule type" value="Genomic_DNA"/>
</dbReference>
<name>A0ABY7VP40_9BACT</name>
<dbReference type="Gene3D" id="3.30.450.90">
    <property type="match status" value="1"/>
</dbReference>